<name>A0A4Y2W9N9_ARAVE</name>
<organism evidence="1 2">
    <name type="scientific">Araneus ventricosus</name>
    <name type="common">Orbweaver spider</name>
    <name type="synonym">Epeira ventricosa</name>
    <dbReference type="NCBI Taxonomy" id="182803"/>
    <lineage>
        <taxon>Eukaryota</taxon>
        <taxon>Metazoa</taxon>
        <taxon>Ecdysozoa</taxon>
        <taxon>Arthropoda</taxon>
        <taxon>Chelicerata</taxon>
        <taxon>Arachnida</taxon>
        <taxon>Araneae</taxon>
        <taxon>Araneomorphae</taxon>
        <taxon>Entelegynae</taxon>
        <taxon>Araneoidea</taxon>
        <taxon>Araneidae</taxon>
        <taxon>Araneus</taxon>
    </lineage>
</organism>
<protein>
    <submittedName>
        <fullName evidence="1">Uncharacterized protein</fullName>
    </submittedName>
</protein>
<dbReference type="Proteomes" id="UP000499080">
    <property type="component" value="Unassembled WGS sequence"/>
</dbReference>
<reference evidence="1 2" key="1">
    <citation type="journal article" date="2019" name="Sci. Rep.">
        <title>Orb-weaving spider Araneus ventricosus genome elucidates the spidroin gene catalogue.</title>
        <authorList>
            <person name="Kono N."/>
            <person name="Nakamura H."/>
            <person name="Ohtoshi R."/>
            <person name="Moran D.A.P."/>
            <person name="Shinohara A."/>
            <person name="Yoshida Y."/>
            <person name="Fujiwara M."/>
            <person name="Mori M."/>
            <person name="Tomita M."/>
            <person name="Arakawa K."/>
        </authorList>
    </citation>
    <scope>NUCLEOTIDE SEQUENCE [LARGE SCALE GENOMIC DNA]</scope>
</reference>
<comment type="caution">
    <text evidence="1">The sequence shown here is derived from an EMBL/GenBank/DDBJ whole genome shotgun (WGS) entry which is preliminary data.</text>
</comment>
<gene>
    <name evidence="1" type="ORF">AVEN_270444_1</name>
</gene>
<proteinExistence type="predicted"/>
<sequence>MAVNTGIQVVSFNALDMELVMGNSKEITQTWHEALRSISPGHNESNMGTGANYRMVITYPCTDTDSEAYLYSGFSVTCLCCPPPSGSGNGK</sequence>
<accession>A0A4Y2W9N9</accession>
<evidence type="ECO:0000313" key="1">
    <source>
        <dbReference type="EMBL" id="GBO33186.1"/>
    </source>
</evidence>
<keyword evidence="2" id="KW-1185">Reference proteome</keyword>
<evidence type="ECO:0000313" key="2">
    <source>
        <dbReference type="Proteomes" id="UP000499080"/>
    </source>
</evidence>
<dbReference type="EMBL" id="BGPR01056717">
    <property type="protein sequence ID" value="GBO33186.1"/>
    <property type="molecule type" value="Genomic_DNA"/>
</dbReference>
<dbReference type="AlphaFoldDB" id="A0A4Y2W9N9"/>